<sequence length="249" mass="27561">MEATNRAGRVRIPKTSEVVARALRDQIVRGEIPEGHALPTEVQLIEQFGVSRPSIREAFRILESEKLIVIHRGSHGGARACRPDPAVAARYLALLMQYNNVPLSDVYAARALIEPMALRLLATRKNREKSVGRLLGILDGLHVGISRSDAAEIWLDFYRCLFEVCGNQTLAVLYGTLSEVLRHELQDSISDTVDTGHEAVKVILKQVFDLVIEGDGDGATEMWTKEMLKAARVVARQHKGKTVDATMAE</sequence>
<dbReference type="SMART" id="SM00895">
    <property type="entry name" value="FCD"/>
    <property type="match status" value="1"/>
</dbReference>
<dbReference type="Gene3D" id="1.20.120.530">
    <property type="entry name" value="GntR ligand-binding domain-like"/>
    <property type="match status" value="1"/>
</dbReference>
<protein>
    <submittedName>
        <fullName evidence="5">GntR family transcriptional regulator</fullName>
    </submittedName>
</protein>
<organism evidence="5 6">
    <name type="scientific">Rhodococcus ruber BKS 20-38</name>
    <dbReference type="NCBI Taxonomy" id="1278076"/>
    <lineage>
        <taxon>Bacteria</taxon>
        <taxon>Bacillati</taxon>
        <taxon>Actinomycetota</taxon>
        <taxon>Actinomycetes</taxon>
        <taxon>Mycobacteriales</taxon>
        <taxon>Nocardiaceae</taxon>
        <taxon>Rhodococcus</taxon>
    </lineage>
</organism>
<dbReference type="InterPro" id="IPR036390">
    <property type="entry name" value="WH_DNA-bd_sf"/>
</dbReference>
<dbReference type="AlphaFoldDB" id="M2Y2L7"/>
<evidence type="ECO:0000256" key="2">
    <source>
        <dbReference type="ARBA" id="ARBA00023125"/>
    </source>
</evidence>
<evidence type="ECO:0000256" key="1">
    <source>
        <dbReference type="ARBA" id="ARBA00023015"/>
    </source>
</evidence>
<dbReference type="SUPFAM" id="SSF46785">
    <property type="entry name" value="Winged helix' DNA-binding domain"/>
    <property type="match status" value="1"/>
</dbReference>
<dbReference type="CDD" id="cd07377">
    <property type="entry name" value="WHTH_GntR"/>
    <property type="match status" value="1"/>
</dbReference>
<name>M2Y2L7_9NOCA</name>
<dbReference type="GO" id="GO:0003677">
    <property type="term" value="F:DNA binding"/>
    <property type="evidence" value="ECO:0007669"/>
    <property type="project" value="UniProtKB-KW"/>
</dbReference>
<comment type="caution">
    <text evidence="5">The sequence shown here is derived from an EMBL/GenBank/DDBJ whole genome shotgun (WGS) entry which is preliminary data.</text>
</comment>
<dbReference type="Pfam" id="PF07729">
    <property type="entry name" value="FCD"/>
    <property type="match status" value="1"/>
</dbReference>
<keyword evidence="3" id="KW-0804">Transcription</keyword>
<dbReference type="EMBL" id="AOEX01000009">
    <property type="protein sequence ID" value="EME67326.1"/>
    <property type="molecule type" value="Genomic_DNA"/>
</dbReference>
<keyword evidence="6" id="KW-1185">Reference proteome</keyword>
<dbReference type="InterPro" id="IPR036388">
    <property type="entry name" value="WH-like_DNA-bd_sf"/>
</dbReference>
<evidence type="ECO:0000313" key="6">
    <source>
        <dbReference type="Proteomes" id="UP000011731"/>
    </source>
</evidence>
<dbReference type="InterPro" id="IPR011711">
    <property type="entry name" value="GntR_C"/>
</dbReference>
<dbReference type="PATRIC" id="fig|1278076.4.peg.110"/>
<keyword evidence="1" id="KW-0805">Transcription regulation</keyword>
<dbReference type="Pfam" id="PF00392">
    <property type="entry name" value="GntR"/>
    <property type="match status" value="1"/>
</dbReference>
<dbReference type="PANTHER" id="PTHR43537:SF44">
    <property type="entry name" value="GNTR FAMILY REGULATORY PROTEIN"/>
    <property type="match status" value="1"/>
</dbReference>
<dbReference type="GO" id="GO:0003700">
    <property type="term" value="F:DNA-binding transcription factor activity"/>
    <property type="evidence" value="ECO:0007669"/>
    <property type="project" value="InterPro"/>
</dbReference>
<dbReference type="PANTHER" id="PTHR43537">
    <property type="entry name" value="TRANSCRIPTIONAL REGULATOR, GNTR FAMILY"/>
    <property type="match status" value="1"/>
</dbReference>
<dbReference type="SMART" id="SM00345">
    <property type="entry name" value="HTH_GNTR"/>
    <property type="match status" value="1"/>
</dbReference>
<dbReference type="Gene3D" id="1.10.10.10">
    <property type="entry name" value="Winged helix-like DNA-binding domain superfamily/Winged helix DNA-binding domain"/>
    <property type="match status" value="1"/>
</dbReference>
<dbReference type="InterPro" id="IPR000524">
    <property type="entry name" value="Tscrpt_reg_HTH_GntR"/>
</dbReference>
<dbReference type="SUPFAM" id="SSF48008">
    <property type="entry name" value="GntR ligand-binding domain-like"/>
    <property type="match status" value="1"/>
</dbReference>
<keyword evidence="2" id="KW-0238">DNA-binding</keyword>
<evidence type="ECO:0000313" key="5">
    <source>
        <dbReference type="EMBL" id="EME67326.1"/>
    </source>
</evidence>
<feature type="domain" description="HTH gntR-type" evidence="4">
    <location>
        <begin position="13"/>
        <end position="83"/>
    </location>
</feature>
<dbReference type="Proteomes" id="UP000011731">
    <property type="component" value="Unassembled WGS sequence"/>
</dbReference>
<dbReference type="PROSITE" id="PS50949">
    <property type="entry name" value="HTH_GNTR"/>
    <property type="match status" value="1"/>
</dbReference>
<proteinExistence type="predicted"/>
<accession>M2Y2L7</accession>
<dbReference type="PRINTS" id="PR00035">
    <property type="entry name" value="HTHGNTR"/>
</dbReference>
<dbReference type="RefSeq" id="WP_003934189.1">
    <property type="nucleotide sequence ID" value="NZ_AOEX01000009.1"/>
</dbReference>
<reference evidence="5 6" key="1">
    <citation type="journal article" date="2013" name="Genome Announc.">
        <title>Draft Genome Sequence of Rhodococcus ruber Strain BKS 20-38.</title>
        <authorList>
            <person name="Bala M."/>
            <person name="Kumar S."/>
            <person name="Raghava G.P."/>
            <person name="Mayilraj S."/>
        </authorList>
    </citation>
    <scope>NUCLEOTIDE SEQUENCE [LARGE SCALE GENOMIC DNA]</scope>
    <source>
        <strain evidence="5 6">BKS 20-38</strain>
    </source>
</reference>
<evidence type="ECO:0000256" key="3">
    <source>
        <dbReference type="ARBA" id="ARBA00023163"/>
    </source>
</evidence>
<evidence type="ECO:0000259" key="4">
    <source>
        <dbReference type="PROSITE" id="PS50949"/>
    </source>
</evidence>
<gene>
    <name evidence="5" type="ORF">G352_00537</name>
</gene>
<dbReference type="InterPro" id="IPR008920">
    <property type="entry name" value="TF_FadR/GntR_C"/>
</dbReference>